<gene>
    <name evidence="2" type="ORF">E6C27_scaffold352G00780</name>
</gene>
<evidence type="ECO:0000313" key="3">
    <source>
        <dbReference type="Proteomes" id="UP000321393"/>
    </source>
</evidence>
<proteinExistence type="predicted"/>
<comment type="caution">
    <text evidence="2">The sequence shown here is derived from an EMBL/GenBank/DDBJ whole genome shotgun (WGS) entry which is preliminary data.</text>
</comment>
<feature type="region of interest" description="Disordered" evidence="1">
    <location>
        <begin position="1"/>
        <end position="26"/>
    </location>
</feature>
<dbReference type="EMBL" id="SSTE01000369">
    <property type="protein sequence ID" value="KAA0067757.1"/>
    <property type="molecule type" value="Genomic_DNA"/>
</dbReference>
<sequence length="62" mass="7208">MDGFRTPERPEFRIPPASLPPPPRKKPVVVVKKMREAVPENNGYFQLPADDLERFFLCCSHR</sequence>
<dbReference type="AlphaFoldDB" id="A0A5A7VKP1"/>
<organism evidence="2 3">
    <name type="scientific">Cucumis melo var. makuwa</name>
    <name type="common">Oriental melon</name>
    <dbReference type="NCBI Taxonomy" id="1194695"/>
    <lineage>
        <taxon>Eukaryota</taxon>
        <taxon>Viridiplantae</taxon>
        <taxon>Streptophyta</taxon>
        <taxon>Embryophyta</taxon>
        <taxon>Tracheophyta</taxon>
        <taxon>Spermatophyta</taxon>
        <taxon>Magnoliopsida</taxon>
        <taxon>eudicotyledons</taxon>
        <taxon>Gunneridae</taxon>
        <taxon>Pentapetalae</taxon>
        <taxon>rosids</taxon>
        <taxon>fabids</taxon>
        <taxon>Cucurbitales</taxon>
        <taxon>Cucurbitaceae</taxon>
        <taxon>Benincaseae</taxon>
        <taxon>Cucumis</taxon>
    </lineage>
</organism>
<dbReference type="Proteomes" id="UP000321393">
    <property type="component" value="Unassembled WGS sequence"/>
</dbReference>
<protein>
    <submittedName>
        <fullName evidence="2">Uncharacterized protein</fullName>
    </submittedName>
</protein>
<evidence type="ECO:0000313" key="2">
    <source>
        <dbReference type="EMBL" id="KAA0067757.1"/>
    </source>
</evidence>
<evidence type="ECO:0000256" key="1">
    <source>
        <dbReference type="SAM" id="MobiDB-lite"/>
    </source>
</evidence>
<accession>A0A5A7VKP1</accession>
<feature type="compositionally biased region" description="Basic and acidic residues" evidence="1">
    <location>
        <begin position="1"/>
        <end position="12"/>
    </location>
</feature>
<reference evidence="2 3" key="1">
    <citation type="submission" date="2019-08" db="EMBL/GenBank/DDBJ databases">
        <title>Draft genome sequences of two oriental melons (Cucumis melo L. var makuwa).</title>
        <authorList>
            <person name="Kwon S.-Y."/>
        </authorList>
    </citation>
    <scope>NUCLEOTIDE SEQUENCE [LARGE SCALE GENOMIC DNA]</scope>
    <source>
        <strain evidence="3">cv. SW 3</strain>
        <tissue evidence="2">Leaf</tissue>
    </source>
</reference>
<name>A0A5A7VKP1_CUCMM</name>